<organism evidence="1 2">
    <name type="scientific">Mycobacterium phage Weirdo19</name>
    <dbReference type="NCBI Taxonomy" id="2601610"/>
    <lineage>
        <taxon>Viruses</taxon>
        <taxon>Duplodnaviria</taxon>
        <taxon>Heunggongvirae</taxon>
        <taxon>Uroviricota</taxon>
        <taxon>Caudoviricetes</taxon>
        <taxon>Rosariovirus</taxon>
        <taxon>Rosariovirus Weirdo19ES</taxon>
    </lineage>
</organism>
<protein>
    <submittedName>
        <fullName evidence="1">Uncharacterized protein</fullName>
    </submittedName>
</protein>
<dbReference type="GeneID" id="63911512"/>
<reference evidence="1 2" key="1">
    <citation type="journal article" date="2020" name="PLoS ONE">
        <title>Weirdo19ES is a novel singleton mycobacteriophage that selects for glycolipid deficient phage-resistant M. smegmatis mutants.</title>
        <authorList>
            <person name="Suarez C.A."/>
            <person name="Franceschelli J.J."/>
            <person name="Tasselli S.E."/>
            <person name="Morbidoni H.R."/>
        </authorList>
    </citation>
    <scope>NUCLEOTIDE SEQUENCE [LARGE SCALE GENOMIC DNA]</scope>
</reference>
<name>A0A6M2YSX4_9CAUD</name>
<dbReference type="Proteomes" id="UP000501191">
    <property type="component" value="Segment"/>
</dbReference>
<evidence type="ECO:0000313" key="2">
    <source>
        <dbReference type="Proteomes" id="UP000501191"/>
    </source>
</evidence>
<keyword evidence="2" id="KW-1185">Reference proteome</keyword>
<accession>A0A6M2YSX4</accession>
<dbReference type="RefSeq" id="YP_010050777.1">
    <property type="nucleotide sequence ID" value="NC_054433.1"/>
</dbReference>
<proteinExistence type="predicted"/>
<dbReference type="EMBL" id="MN103533">
    <property type="protein sequence ID" value="QEA10844.1"/>
    <property type="molecule type" value="Genomic_DNA"/>
</dbReference>
<sequence>MRPAGVPVTGPATLSVCAQHTPPEVLVALDDDGTAHLATDDLARIRSAEANHIGLCRRGPIHAIPVIVTP</sequence>
<dbReference type="KEGG" id="vg:63911512"/>
<evidence type="ECO:0000313" key="1">
    <source>
        <dbReference type="EMBL" id="QEA10844.1"/>
    </source>
</evidence>